<dbReference type="KEGG" id="pmad:BAY61_32100"/>
<dbReference type="STRING" id="530584.SAMN05421630_115135"/>
<protein>
    <submittedName>
        <fullName evidence="1">Uncharacterized protein</fullName>
    </submittedName>
</protein>
<dbReference type="AlphaFoldDB" id="A0A222W1C5"/>
<organism evidence="1 2">
    <name type="scientific">Prauserella marina</name>
    <dbReference type="NCBI Taxonomy" id="530584"/>
    <lineage>
        <taxon>Bacteria</taxon>
        <taxon>Bacillati</taxon>
        <taxon>Actinomycetota</taxon>
        <taxon>Actinomycetes</taxon>
        <taxon>Pseudonocardiales</taxon>
        <taxon>Pseudonocardiaceae</taxon>
        <taxon>Prauserella</taxon>
    </lineage>
</organism>
<name>A0A222W1C5_9PSEU</name>
<accession>A0A222W1C5</accession>
<dbReference type="EMBL" id="FMZE01000015">
    <property type="protein sequence ID" value="SDD97854.1"/>
    <property type="molecule type" value="Genomic_DNA"/>
</dbReference>
<dbReference type="RefSeq" id="WP_143021491.1">
    <property type="nucleotide sequence ID" value="NZ_CP016354.1"/>
</dbReference>
<reference evidence="1 2" key="1">
    <citation type="submission" date="2016-10" db="EMBL/GenBank/DDBJ databases">
        <authorList>
            <person name="de Groot N.N."/>
        </authorList>
    </citation>
    <scope>NUCLEOTIDE SEQUENCE [LARGE SCALE GENOMIC DNA]</scope>
    <source>
        <strain evidence="1 2">CGMCC 4.5506</strain>
    </source>
</reference>
<keyword evidence="2" id="KW-1185">Reference proteome</keyword>
<gene>
    <name evidence="1" type="ORF">SAMN05421630_115135</name>
</gene>
<proteinExistence type="predicted"/>
<evidence type="ECO:0000313" key="2">
    <source>
        <dbReference type="Proteomes" id="UP000199494"/>
    </source>
</evidence>
<sequence>MSHPDDSLADKGAALETEMAEMKARLSRVAQDAAAAQVLARGADRDVADLTREIGEFRTHNTTLHNTTREDLRDVREDLRETRQDLKNLREATTNGFVEMRGKLDAAAAGQAQIAAMLTTLLQRDDQNDDTN</sequence>
<evidence type="ECO:0000313" key="1">
    <source>
        <dbReference type="EMBL" id="SDD97854.1"/>
    </source>
</evidence>
<dbReference type="Proteomes" id="UP000199494">
    <property type="component" value="Unassembled WGS sequence"/>
</dbReference>